<feature type="region of interest" description="Disordered" evidence="1">
    <location>
        <begin position="23"/>
        <end position="60"/>
    </location>
</feature>
<dbReference type="AlphaFoldDB" id="A0A395ILB7"/>
<evidence type="ECO:0000313" key="2">
    <source>
        <dbReference type="EMBL" id="RAL61162.1"/>
    </source>
</evidence>
<evidence type="ECO:0000256" key="1">
    <source>
        <dbReference type="SAM" id="MobiDB-lite"/>
    </source>
</evidence>
<proteinExistence type="predicted"/>
<organism evidence="2 3">
    <name type="scientific">Monilinia fructigena</name>
    <dbReference type="NCBI Taxonomy" id="38457"/>
    <lineage>
        <taxon>Eukaryota</taxon>
        <taxon>Fungi</taxon>
        <taxon>Dikarya</taxon>
        <taxon>Ascomycota</taxon>
        <taxon>Pezizomycotina</taxon>
        <taxon>Leotiomycetes</taxon>
        <taxon>Helotiales</taxon>
        <taxon>Sclerotiniaceae</taxon>
        <taxon>Monilinia</taxon>
    </lineage>
</organism>
<dbReference type="EMBL" id="QKRW01000034">
    <property type="protein sequence ID" value="RAL61162.1"/>
    <property type="molecule type" value="Genomic_DNA"/>
</dbReference>
<feature type="compositionally biased region" description="Basic and acidic residues" evidence="1">
    <location>
        <begin position="220"/>
        <end position="250"/>
    </location>
</feature>
<feature type="region of interest" description="Disordered" evidence="1">
    <location>
        <begin position="149"/>
        <end position="206"/>
    </location>
</feature>
<sequence length="302" mass="33372">MIPQPKKPMTARRGSSIAIVNSISTSNLNAKKPRTTTTAPPDTVKKRGSGKGSRQQYLPETSCATTQSKNCYENDEEDCQCSALDDDGRTKHESRAVCEADKIRRVHVDICMSIILTSPHTTTLLVGPDAQPFTVYTNLLKLHTIHFSGNPESVSSASASKTKKRSSYSLPEFRIPKKMKVDKQNNQDSERQPETIGVPGQEDCFASPDVKADVKAEVAHNTEEKNDQDQNFKVEDDRSNEGVSEIKHEPNQPTIGTPPQIPSPQQPMKEPSALSEFPPKTQKSKEKPLLLLATFNIPLLTH</sequence>
<name>A0A395ILB7_9HELO</name>
<dbReference type="Proteomes" id="UP000249056">
    <property type="component" value="Unassembled WGS sequence"/>
</dbReference>
<protein>
    <submittedName>
        <fullName evidence="2">Uncharacterized protein</fullName>
    </submittedName>
</protein>
<dbReference type="OrthoDB" id="3560502at2759"/>
<accession>A0A395ILB7</accession>
<feature type="compositionally biased region" description="Basic and acidic residues" evidence="1">
    <location>
        <begin position="179"/>
        <end position="193"/>
    </location>
</feature>
<keyword evidence="3" id="KW-1185">Reference proteome</keyword>
<feature type="region of interest" description="Disordered" evidence="1">
    <location>
        <begin position="220"/>
        <end position="288"/>
    </location>
</feature>
<gene>
    <name evidence="2" type="ORF">DID88_010501</name>
</gene>
<evidence type="ECO:0000313" key="3">
    <source>
        <dbReference type="Proteomes" id="UP000249056"/>
    </source>
</evidence>
<reference evidence="2 3" key="1">
    <citation type="submission" date="2018-06" db="EMBL/GenBank/DDBJ databases">
        <title>Genome Sequence of the Brown Rot Fungal Pathogen Monilinia fructigena.</title>
        <authorList>
            <person name="Landi L."/>
            <person name="De Miccolis Angelini R.M."/>
            <person name="Pollastro S."/>
            <person name="Abate D."/>
            <person name="Faretra F."/>
            <person name="Romanazzi G."/>
        </authorList>
    </citation>
    <scope>NUCLEOTIDE SEQUENCE [LARGE SCALE GENOMIC DNA]</scope>
    <source>
        <strain evidence="2 3">Mfrg269</strain>
    </source>
</reference>
<comment type="caution">
    <text evidence="2">The sequence shown here is derived from an EMBL/GenBank/DDBJ whole genome shotgun (WGS) entry which is preliminary data.</text>
</comment>